<evidence type="ECO:0000256" key="2">
    <source>
        <dbReference type="SAM" id="Phobius"/>
    </source>
</evidence>
<gene>
    <name evidence="3" type="ORF">Q8791_20040</name>
</gene>
<keyword evidence="2" id="KW-0472">Membrane</keyword>
<reference evidence="3 4" key="1">
    <citation type="submission" date="2023-08" db="EMBL/GenBank/DDBJ databases">
        <authorList>
            <person name="Girao M."/>
            <person name="Carvalho M.F."/>
        </authorList>
    </citation>
    <scope>NUCLEOTIDE SEQUENCE [LARGE SCALE GENOMIC DNA]</scope>
    <source>
        <strain evidence="3 4">CT-R113</strain>
    </source>
</reference>
<keyword evidence="2" id="KW-1133">Transmembrane helix</keyword>
<keyword evidence="2" id="KW-0812">Transmembrane</keyword>
<feature type="region of interest" description="Disordered" evidence="1">
    <location>
        <begin position="146"/>
        <end position="206"/>
    </location>
</feature>
<sequence length="206" mass="22984">MNSVSFMTSVSIAVQVIMWAATTITGYALTMRFAGYAAVKTNTDFARAMVQRLATEDELKKTFPGSDQTVGELNITPEEVLKEKEKHNEQLRTNNREEEKRLEKAEIHTKDAKDTADRLKSFNGRVEGVDSEFSQALAAYRETKAAVLPERNGASQLTPSPPTQSDPMSSNNQGAKKGEEKKPLPRKATKSNRSQPRNPRRNRRSA</sequence>
<feature type="transmembrane region" description="Helical" evidence="2">
    <location>
        <begin position="6"/>
        <end position="30"/>
    </location>
</feature>
<evidence type="ECO:0000313" key="4">
    <source>
        <dbReference type="Proteomes" id="UP001356095"/>
    </source>
</evidence>
<accession>A0ABU7KBA0</accession>
<proteinExistence type="predicted"/>
<protein>
    <submittedName>
        <fullName evidence="3">Uncharacterized protein</fullName>
    </submittedName>
</protein>
<feature type="compositionally biased region" description="Polar residues" evidence="1">
    <location>
        <begin position="165"/>
        <end position="174"/>
    </location>
</feature>
<evidence type="ECO:0000256" key="1">
    <source>
        <dbReference type="SAM" id="MobiDB-lite"/>
    </source>
</evidence>
<comment type="caution">
    <text evidence="3">The sequence shown here is derived from an EMBL/GenBank/DDBJ whole genome shotgun (WGS) entry which is preliminary data.</text>
</comment>
<dbReference type="EMBL" id="JAUZMY010000020">
    <property type="protein sequence ID" value="MEE2039516.1"/>
    <property type="molecule type" value="Genomic_DNA"/>
</dbReference>
<feature type="region of interest" description="Disordered" evidence="1">
    <location>
        <begin position="84"/>
        <end position="118"/>
    </location>
</feature>
<keyword evidence="4" id="KW-1185">Reference proteome</keyword>
<organism evidence="3 4">
    <name type="scientific">Nocardiopsis codii</name>
    <dbReference type="NCBI Taxonomy" id="3065942"/>
    <lineage>
        <taxon>Bacteria</taxon>
        <taxon>Bacillati</taxon>
        <taxon>Actinomycetota</taxon>
        <taxon>Actinomycetes</taxon>
        <taxon>Streptosporangiales</taxon>
        <taxon>Nocardiopsidaceae</taxon>
        <taxon>Nocardiopsis</taxon>
    </lineage>
</organism>
<dbReference type="Proteomes" id="UP001356095">
    <property type="component" value="Unassembled WGS sequence"/>
</dbReference>
<evidence type="ECO:0000313" key="3">
    <source>
        <dbReference type="EMBL" id="MEE2039516.1"/>
    </source>
</evidence>
<dbReference type="RefSeq" id="WP_330093288.1">
    <property type="nucleotide sequence ID" value="NZ_JAUZMY010000020.1"/>
</dbReference>
<name>A0ABU7KBA0_9ACTN</name>